<evidence type="ECO:0000259" key="1">
    <source>
        <dbReference type="PROSITE" id="PS50994"/>
    </source>
</evidence>
<dbReference type="SUPFAM" id="SSF53098">
    <property type="entry name" value="Ribonuclease H-like"/>
    <property type="match status" value="1"/>
</dbReference>
<dbReference type="Pfam" id="PF00665">
    <property type="entry name" value="rve"/>
    <property type="match status" value="1"/>
</dbReference>
<dbReference type="eggNOG" id="KOG0017">
    <property type="taxonomic scope" value="Eukaryota"/>
</dbReference>
<dbReference type="PANTHER" id="PTHR37984">
    <property type="entry name" value="PROTEIN CBG26694"/>
    <property type="match status" value="1"/>
</dbReference>
<keyword evidence="3" id="KW-1185">Reference proteome</keyword>
<dbReference type="PhylomeDB" id="T1JDG8"/>
<dbReference type="STRING" id="126957.T1JDG8"/>
<dbReference type="InterPro" id="IPR012337">
    <property type="entry name" value="RNaseH-like_sf"/>
</dbReference>
<evidence type="ECO:0000313" key="3">
    <source>
        <dbReference type="Proteomes" id="UP000014500"/>
    </source>
</evidence>
<evidence type="ECO:0000313" key="2">
    <source>
        <dbReference type="EnsemblMetazoa" id="SMAR011849-PA"/>
    </source>
</evidence>
<dbReference type="InterPro" id="IPR050951">
    <property type="entry name" value="Retrovirus_Pol_polyprotein"/>
</dbReference>
<dbReference type="Proteomes" id="UP000014500">
    <property type="component" value="Unassembled WGS sequence"/>
</dbReference>
<dbReference type="GO" id="GO:0015074">
    <property type="term" value="P:DNA integration"/>
    <property type="evidence" value="ECO:0007669"/>
    <property type="project" value="InterPro"/>
</dbReference>
<dbReference type="PROSITE" id="PS50994">
    <property type="entry name" value="INTEGRASE"/>
    <property type="match status" value="1"/>
</dbReference>
<feature type="domain" description="Integrase catalytic" evidence="1">
    <location>
        <begin position="18"/>
        <end position="177"/>
    </location>
</feature>
<name>T1JDG8_STRMM</name>
<dbReference type="AlphaFoldDB" id="T1JDG8"/>
<dbReference type="GO" id="GO:0003676">
    <property type="term" value="F:nucleic acid binding"/>
    <property type="evidence" value="ECO:0007669"/>
    <property type="project" value="InterPro"/>
</dbReference>
<organism evidence="2 3">
    <name type="scientific">Strigamia maritima</name>
    <name type="common">European centipede</name>
    <name type="synonym">Geophilus maritimus</name>
    <dbReference type="NCBI Taxonomy" id="126957"/>
    <lineage>
        <taxon>Eukaryota</taxon>
        <taxon>Metazoa</taxon>
        <taxon>Ecdysozoa</taxon>
        <taxon>Arthropoda</taxon>
        <taxon>Myriapoda</taxon>
        <taxon>Chilopoda</taxon>
        <taxon>Pleurostigmophora</taxon>
        <taxon>Geophilomorpha</taxon>
        <taxon>Linotaeniidae</taxon>
        <taxon>Strigamia</taxon>
    </lineage>
</organism>
<reference evidence="2" key="2">
    <citation type="submission" date="2015-02" db="UniProtKB">
        <authorList>
            <consortium name="EnsemblMetazoa"/>
        </authorList>
    </citation>
    <scope>IDENTIFICATION</scope>
</reference>
<protein>
    <recommendedName>
        <fullName evidence="1">Integrase catalytic domain-containing protein</fullName>
    </recommendedName>
</protein>
<dbReference type="InterPro" id="IPR001584">
    <property type="entry name" value="Integrase_cat-core"/>
</dbReference>
<dbReference type="Gene3D" id="3.30.420.10">
    <property type="entry name" value="Ribonuclease H-like superfamily/Ribonuclease H"/>
    <property type="match status" value="1"/>
</dbReference>
<dbReference type="PANTHER" id="PTHR37984:SF5">
    <property type="entry name" value="PROTEIN NYNRIN-LIKE"/>
    <property type="match status" value="1"/>
</dbReference>
<sequence>MHKEPGGRKPGKLNIITREKVPWHIVHLDHVGPFTKSGHGLRHILVATCNFSKFTILAAVKSTGAVETCRKVRAMCTRLWVPTRFISDRGTAFTNTTFADLCAELGVHHVLTSTENLRANGQVERMNRTIISMLAGLTQKEDGSDWSKYLEQVKTALNSRMSQTTRRTPMEVLYRFQPRTILELPLAATVVEDTEDDMETTFEENRDEAHAALSRAQLRQKRTFDRHRGPNKTFNIEDVIVVRRKAIAMQNKAGKLTSLYRGPLRVCRKISDTVLEVASFETPPRYRVTAPVDQLKKWNIIDDATQDDDEETSGADDK</sequence>
<dbReference type="EMBL" id="JH432105">
    <property type="status" value="NOT_ANNOTATED_CDS"/>
    <property type="molecule type" value="Genomic_DNA"/>
</dbReference>
<accession>T1JDG8</accession>
<dbReference type="HOGENOM" id="CLU_000384_6_0_1"/>
<dbReference type="OMA" id="CAVHYIT"/>
<dbReference type="InterPro" id="IPR036397">
    <property type="entry name" value="RNaseH_sf"/>
</dbReference>
<proteinExistence type="predicted"/>
<dbReference type="EnsemblMetazoa" id="SMAR011849-RA">
    <property type="protein sequence ID" value="SMAR011849-PA"/>
    <property type="gene ID" value="SMAR011849"/>
</dbReference>
<reference evidence="3" key="1">
    <citation type="submission" date="2011-05" db="EMBL/GenBank/DDBJ databases">
        <authorList>
            <person name="Richards S.R."/>
            <person name="Qu J."/>
            <person name="Jiang H."/>
            <person name="Jhangiani S.N."/>
            <person name="Agravi P."/>
            <person name="Goodspeed R."/>
            <person name="Gross S."/>
            <person name="Mandapat C."/>
            <person name="Jackson L."/>
            <person name="Mathew T."/>
            <person name="Pu L."/>
            <person name="Thornton R."/>
            <person name="Saada N."/>
            <person name="Wilczek-Boney K.B."/>
            <person name="Lee S."/>
            <person name="Kovar C."/>
            <person name="Wu Y."/>
            <person name="Scherer S.E."/>
            <person name="Worley K.C."/>
            <person name="Muzny D.M."/>
            <person name="Gibbs R."/>
        </authorList>
    </citation>
    <scope>NUCLEOTIDE SEQUENCE</scope>
    <source>
        <strain evidence="3">Brora</strain>
    </source>
</reference>